<feature type="domain" description="SEC63" evidence="1">
    <location>
        <begin position="3"/>
        <end position="74"/>
    </location>
</feature>
<feature type="non-terminal residue" evidence="2">
    <location>
        <position position="1"/>
    </location>
</feature>
<dbReference type="AlphaFoldDB" id="A0AAD8EIV7"/>
<evidence type="ECO:0000313" key="3">
    <source>
        <dbReference type="Proteomes" id="UP001233999"/>
    </source>
</evidence>
<dbReference type="EMBL" id="JASPKZ010003843">
    <property type="protein sequence ID" value="KAJ9592240.1"/>
    <property type="molecule type" value="Genomic_DNA"/>
</dbReference>
<dbReference type="Pfam" id="PF02889">
    <property type="entry name" value="Sec63"/>
    <property type="match status" value="1"/>
</dbReference>
<gene>
    <name evidence="2" type="ORF">L9F63_001241</name>
</gene>
<keyword evidence="3" id="KW-1185">Reference proteome</keyword>
<proteinExistence type="predicted"/>
<organism evidence="2 3">
    <name type="scientific">Diploptera punctata</name>
    <name type="common">Pacific beetle cockroach</name>
    <dbReference type="NCBI Taxonomy" id="6984"/>
    <lineage>
        <taxon>Eukaryota</taxon>
        <taxon>Metazoa</taxon>
        <taxon>Ecdysozoa</taxon>
        <taxon>Arthropoda</taxon>
        <taxon>Hexapoda</taxon>
        <taxon>Insecta</taxon>
        <taxon>Pterygota</taxon>
        <taxon>Neoptera</taxon>
        <taxon>Polyneoptera</taxon>
        <taxon>Dictyoptera</taxon>
        <taxon>Blattodea</taxon>
        <taxon>Blaberoidea</taxon>
        <taxon>Blaberidae</taxon>
        <taxon>Diplopterinae</taxon>
        <taxon>Diploptera</taxon>
    </lineage>
</organism>
<name>A0AAD8EIV7_DIPPU</name>
<evidence type="ECO:0000259" key="1">
    <source>
        <dbReference type="Pfam" id="PF02889"/>
    </source>
</evidence>
<dbReference type="InterPro" id="IPR004179">
    <property type="entry name" value="Sec63-dom"/>
</dbReference>
<dbReference type="Proteomes" id="UP001233999">
    <property type="component" value="Unassembled WGS sequence"/>
</dbReference>
<evidence type="ECO:0000313" key="2">
    <source>
        <dbReference type="EMBL" id="KAJ9592240.1"/>
    </source>
</evidence>
<feature type="non-terminal residue" evidence="2">
    <location>
        <position position="74"/>
    </location>
</feature>
<reference evidence="2" key="2">
    <citation type="submission" date="2023-05" db="EMBL/GenBank/DDBJ databases">
        <authorList>
            <person name="Fouks B."/>
        </authorList>
    </citation>
    <scope>NUCLEOTIDE SEQUENCE</scope>
    <source>
        <strain evidence="2">Stay&amp;Tobe</strain>
        <tissue evidence="2">Testes</tissue>
    </source>
</reference>
<protein>
    <recommendedName>
        <fullName evidence="1">SEC63 domain-containing protein</fullName>
    </recommendedName>
</protein>
<comment type="caution">
    <text evidence="2">The sequence shown here is derived from an EMBL/GenBank/DDBJ whole genome shotgun (WGS) entry which is preliminary data.</text>
</comment>
<accession>A0AAD8EIV7</accession>
<reference evidence="2" key="1">
    <citation type="journal article" date="2023" name="IScience">
        <title>Live-bearing cockroach genome reveals convergent evolutionary mechanisms linked to viviparity in insects and beyond.</title>
        <authorList>
            <person name="Fouks B."/>
            <person name="Harrison M.C."/>
            <person name="Mikhailova A.A."/>
            <person name="Marchal E."/>
            <person name="English S."/>
            <person name="Carruthers M."/>
            <person name="Jennings E.C."/>
            <person name="Chiamaka E.L."/>
            <person name="Frigard R.A."/>
            <person name="Pippel M."/>
            <person name="Attardo G.M."/>
            <person name="Benoit J.B."/>
            <person name="Bornberg-Bauer E."/>
            <person name="Tobe S.S."/>
        </authorList>
    </citation>
    <scope>NUCLEOTIDE SEQUENCE</scope>
    <source>
        <strain evidence="2">Stay&amp;Tobe</strain>
    </source>
</reference>
<dbReference type="SUPFAM" id="SSF158702">
    <property type="entry name" value="Sec63 N-terminal domain-like"/>
    <property type="match status" value="1"/>
</dbReference>
<sequence>KMKKVARAMFEICLNKKRFRITMNCLQIAKIIENGSWKIRDDIAEELPQIKFDTFLQPISKSVIQVNFFITPDF</sequence>